<feature type="transmembrane region" description="Helical" evidence="1">
    <location>
        <begin position="316"/>
        <end position="338"/>
    </location>
</feature>
<dbReference type="Proteomes" id="UP001596157">
    <property type="component" value="Unassembled WGS sequence"/>
</dbReference>
<sequence>MRIGRVAARVALVGVVAAGVAAVGPGVSGACACGALVANDKLAAQQETALIELSGRRESITLAVQASGQADQAAFLMPVPSRAEFELADGAVFAELDRLTRPNVEVREVEVDGDGTGGGAPGAGNDGATVVDRVEVGPYDVAQLAGTSPTAVAEWLADNGFTLPADLGDALDPYLREEWLIVAVRLAPTSGSFADGVPPMRLSFDTDVPVYPMRLAASADFVQPVRLYVLADHRVDITNPTPQGDPADLTFAGPVSADPAYPVLGEALSGPRFLTRFDGEFQPEKIMEDIRIDKAPTNDPYRATVVVTRYVRADSVTLPLIAGAAAAVLVVAAGVVVLRRRSRR</sequence>
<dbReference type="InterPro" id="IPR019283">
    <property type="entry name" value="DUF2330"/>
</dbReference>
<protein>
    <submittedName>
        <fullName evidence="3">DUF2330 domain-containing protein</fullName>
    </submittedName>
</protein>
<gene>
    <name evidence="3" type="ORF">ACFPM7_04730</name>
</gene>
<organism evidence="3 4">
    <name type="scientific">Actinokineospora guangxiensis</name>
    <dbReference type="NCBI Taxonomy" id="1490288"/>
    <lineage>
        <taxon>Bacteria</taxon>
        <taxon>Bacillati</taxon>
        <taxon>Actinomycetota</taxon>
        <taxon>Actinomycetes</taxon>
        <taxon>Pseudonocardiales</taxon>
        <taxon>Pseudonocardiaceae</taxon>
        <taxon>Actinokineospora</taxon>
    </lineage>
</organism>
<evidence type="ECO:0000256" key="1">
    <source>
        <dbReference type="SAM" id="Phobius"/>
    </source>
</evidence>
<accession>A0ABW0EG39</accession>
<name>A0ABW0EG39_9PSEU</name>
<dbReference type="PROSITE" id="PS51257">
    <property type="entry name" value="PROKAR_LIPOPROTEIN"/>
    <property type="match status" value="1"/>
</dbReference>
<dbReference type="EMBL" id="JBHSKF010000002">
    <property type="protein sequence ID" value="MFC5286347.1"/>
    <property type="molecule type" value="Genomic_DNA"/>
</dbReference>
<reference evidence="4" key="1">
    <citation type="journal article" date="2019" name="Int. J. Syst. Evol. Microbiol.">
        <title>The Global Catalogue of Microorganisms (GCM) 10K type strain sequencing project: providing services to taxonomists for standard genome sequencing and annotation.</title>
        <authorList>
            <consortium name="The Broad Institute Genomics Platform"/>
            <consortium name="The Broad Institute Genome Sequencing Center for Infectious Disease"/>
            <person name="Wu L."/>
            <person name="Ma J."/>
        </authorList>
    </citation>
    <scope>NUCLEOTIDE SEQUENCE [LARGE SCALE GENOMIC DNA]</scope>
    <source>
        <strain evidence="4">CCUG 59778</strain>
    </source>
</reference>
<proteinExistence type="predicted"/>
<evidence type="ECO:0000313" key="3">
    <source>
        <dbReference type="EMBL" id="MFC5286347.1"/>
    </source>
</evidence>
<comment type="caution">
    <text evidence="3">The sequence shown here is derived from an EMBL/GenBank/DDBJ whole genome shotgun (WGS) entry which is preliminary data.</text>
</comment>
<keyword evidence="4" id="KW-1185">Reference proteome</keyword>
<evidence type="ECO:0000313" key="4">
    <source>
        <dbReference type="Proteomes" id="UP001596157"/>
    </source>
</evidence>
<feature type="chain" id="PRO_5046006655" evidence="2">
    <location>
        <begin position="23"/>
        <end position="344"/>
    </location>
</feature>
<keyword evidence="2" id="KW-0732">Signal</keyword>
<keyword evidence="1" id="KW-0472">Membrane</keyword>
<keyword evidence="1" id="KW-0812">Transmembrane</keyword>
<feature type="signal peptide" evidence="2">
    <location>
        <begin position="1"/>
        <end position="22"/>
    </location>
</feature>
<dbReference type="Pfam" id="PF10092">
    <property type="entry name" value="DUF2330"/>
    <property type="match status" value="1"/>
</dbReference>
<evidence type="ECO:0000256" key="2">
    <source>
        <dbReference type="SAM" id="SignalP"/>
    </source>
</evidence>
<keyword evidence="1" id="KW-1133">Transmembrane helix</keyword>
<dbReference type="RefSeq" id="WP_378244202.1">
    <property type="nucleotide sequence ID" value="NZ_JBHSKF010000002.1"/>
</dbReference>